<comment type="caution">
    <text evidence="2">The sequence shown here is derived from an EMBL/GenBank/DDBJ whole genome shotgun (WGS) entry which is preliminary data.</text>
</comment>
<evidence type="ECO:0000256" key="1">
    <source>
        <dbReference type="SAM" id="MobiDB-lite"/>
    </source>
</evidence>
<name>A0AAD4HGZ0_9AGAM</name>
<proteinExistence type="predicted"/>
<dbReference type="GeneID" id="64671561"/>
<dbReference type="RefSeq" id="XP_041222846.1">
    <property type="nucleotide sequence ID" value="XM_041377263.1"/>
</dbReference>
<sequence length="222" mass="25055">MTRWSIISRREAATTFSDARSLPVDAASCAMRRDNLRRAVELVEQGHGQQWSLASQLRTPLEDPESISPEVARKFLRLRKCLSDTQGSAANTDKAATDLSTGDLQDNGRLWYMRYVIFRSSHGSCSHLCTETYKWQHARARSSSWLPVNTRAAPSSSRRRETPSCSLAVCRSCRSDQPQRWLRQGNKTRIYHGPKIAAERSNSPLANSMGRNHATDRQRPPA</sequence>
<dbReference type="Proteomes" id="UP001195769">
    <property type="component" value="Unassembled WGS sequence"/>
</dbReference>
<evidence type="ECO:0000313" key="3">
    <source>
        <dbReference type="Proteomes" id="UP001195769"/>
    </source>
</evidence>
<organism evidence="2 3">
    <name type="scientific">Suillus fuscotomentosus</name>
    <dbReference type="NCBI Taxonomy" id="1912939"/>
    <lineage>
        <taxon>Eukaryota</taxon>
        <taxon>Fungi</taxon>
        <taxon>Dikarya</taxon>
        <taxon>Basidiomycota</taxon>
        <taxon>Agaricomycotina</taxon>
        <taxon>Agaricomycetes</taxon>
        <taxon>Agaricomycetidae</taxon>
        <taxon>Boletales</taxon>
        <taxon>Suillineae</taxon>
        <taxon>Suillaceae</taxon>
        <taxon>Suillus</taxon>
    </lineage>
</organism>
<evidence type="ECO:0000313" key="2">
    <source>
        <dbReference type="EMBL" id="KAG1897270.1"/>
    </source>
</evidence>
<gene>
    <name evidence="2" type="ORF">F5891DRAFT_982859</name>
</gene>
<feature type="compositionally biased region" description="Polar residues" evidence="1">
    <location>
        <begin position="200"/>
        <end position="210"/>
    </location>
</feature>
<accession>A0AAD4HGZ0</accession>
<dbReference type="AlphaFoldDB" id="A0AAD4HGZ0"/>
<protein>
    <submittedName>
        <fullName evidence="2">Uncharacterized protein</fullName>
    </submittedName>
</protein>
<reference evidence="2" key="1">
    <citation type="journal article" date="2020" name="New Phytol.">
        <title>Comparative genomics reveals dynamic genome evolution in host specialist ectomycorrhizal fungi.</title>
        <authorList>
            <person name="Lofgren L.A."/>
            <person name="Nguyen N.H."/>
            <person name="Vilgalys R."/>
            <person name="Ruytinx J."/>
            <person name="Liao H.L."/>
            <person name="Branco S."/>
            <person name="Kuo A."/>
            <person name="LaButti K."/>
            <person name="Lipzen A."/>
            <person name="Andreopoulos W."/>
            <person name="Pangilinan J."/>
            <person name="Riley R."/>
            <person name="Hundley H."/>
            <person name="Na H."/>
            <person name="Barry K."/>
            <person name="Grigoriev I.V."/>
            <person name="Stajich J.E."/>
            <person name="Kennedy P.G."/>
        </authorList>
    </citation>
    <scope>NUCLEOTIDE SEQUENCE</scope>
    <source>
        <strain evidence="2">FC203</strain>
    </source>
</reference>
<feature type="region of interest" description="Disordered" evidence="1">
    <location>
        <begin position="192"/>
        <end position="222"/>
    </location>
</feature>
<feature type="compositionally biased region" description="Basic and acidic residues" evidence="1">
    <location>
        <begin position="213"/>
        <end position="222"/>
    </location>
</feature>
<dbReference type="EMBL" id="JABBWK010000048">
    <property type="protein sequence ID" value="KAG1897270.1"/>
    <property type="molecule type" value="Genomic_DNA"/>
</dbReference>
<keyword evidence="3" id="KW-1185">Reference proteome</keyword>